<dbReference type="Pfam" id="PF00561">
    <property type="entry name" value="Abhydrolase_1"/>
    <property type="match status" value="1"/>
</dbReference>
<evidence type="ECO:0000313" key="3">
    <source>
        <dbReference type="Proteomes" id="UP001499938"/>
    </source>
</evidence>
<accession>A0ABP4Y5H2</accession>
<name>A0ABP4Y5H2_9MICO</name>
<evidence type="ECO:0000259" key="1">
    <source>
        <dbReference type="Pfam" id="PF00561"/>
    </source>
</evidence>
<keyword evidence="3" id="KW-1185">Reference proteome</keyword>
<dbReference type="GO" id="GO:0016787">
    <property type="term" value="F:hydrolase activity"/>
    <property type="evidence" value="ECO:0007669"/>
    <property type="project" value="UniProtKB-KW"/>
</dbReference>
<dbReference type="Gene3D" id="3.40.50.1820">
    <property type="entry name" value="alpha/beta hydrolase"/>
    <property type="match status" value="1"/>
</dbReference>
<dbReference type="SUPFAM" id="SSF53474">
    <property type="entry name" value="alpha/beta-Hydrolases"/>
    <property type="match status" value="1"/>
</dbReference>
<dbReference type="Proteomes" id="UP001499938">
    <property type="component" value="Unassembled WGS sequence"/>
</dbReference>
<dbReference type="EMBL" id="BAAAPO010000046">
    <property type="protein sequence ID" value="GAA1804509.1"/>
    <property type="molecule type" value="Genomic_DNA"/>
</dbReference>
<evidence type="ECO:0000313" key="2">
    <source>
        <dbReference type="EMBL" id="GAA1804509.1"/>
    </source>
</evidence>
<reference evidence="3" key="1">
    <citation type="journal article" date="2019" name="Int. J. Syst. Evol. Microbiol.">
        <title>The Global Catalogue of Microorganisms (GCM) 10K type strain sequencing project: providing services to taxonomists for standard genome sequencing and annotation.</title>
        <authorList>
            <consortium name="The Broad Institute Genomics Platform"/>
            <consortium name="The Broad Institute Genome Sequencing Center for Infectious Disease"/>
            <person name="Wu L."/>
            <person name="Ma J."/>
        </authorList>
    </citation>
    <scope>NUCLEOTIDE SEQUENCE [LARGE SCALE GENOMIC DNA]</scope>
    <source>
        <strain evidence="3">JCM 15592</strain>
    </source>
</reference>
<gene>
    <name evidence="2" type="ORF">GCM10009811_30120</name>
</gene>
<dbReference type="InterPro" id="IPR000073">
    <property type="entry name" value="AB_hydrolase_1"/>
</dbReference>
<organism evidence="2 3">
    <name type="scientific">Nostocoides veronense</name>
    <dbReference type="NCBI Taxonomy" id="330836"/>
    <lineage>
        <taxon>Bacteria</taxon>
        <taxon>Bacillati</taxon>
        <taxon>Actinomycetota</taxon>
        <taxon>Actinomycetes</taxon>
        <taxon>Micrococcales</taxon>
        <taxon>Intrasporangiaceae</taxon>
        <taxon>Nostocoides</taxon>
    </lineage>
</organism>
<feature type="domain" description="AB hydrolase-1" evidence="1">
    <location>
        <begin position="78"/>
        <end position="181"/>
    </location>
</feature>
<protein>
    <submittedName>
        <fullName evidence="2">Alpha/beta hydrolase</fullName>
    </submittedName>
</protein>
<sequence length="300" mass="32062">MGRKGAAGAVGFVAAAGAGLVAGVLAGARQISGPQRPWPDYRFSPFEVGASSEDVSFTADDGTQLAGWWLDRPDSERVVIVSHGHRGNKSDMLGIGPGLWRAGNTVLLFDFRGNGDSQDGPQSLAHYEQADLRAAIEYAVARRPDAALVLVGFSMGAAVSILVGSGDSRVAAFVLDSPFADLHGVIRNAIGKLRLPPVPLLWLTDRATQWRYGYAFGEVSPIDRFADLAPRPVLLMHGDQDRVIPVEHAQRLYAAAGEPKPTLHIFPGADHCGGYFQDRQAYIDMVADFLGATSEGRLVT</sequence>
<dbReference type="PANTHER" id="PTHR43358:SF4">
    <property type="entry name" value="ALPHA_BETA HYDROLASE FOLD-1 DOMAIN-CONTAINING PROTEIN"/>
    <property type="match status" value="1"/>
</dbReference>
<dbReference type="InterPro" id="IPR052920">
    <property type="entry name" value="DNA-binding_regulatory"/>
</dbReference>
<dbReference type="InterPro" id="IPR029058">
    <property type="entry name" value="AB_hydrolase_fold"/>
</dbReference>
<dbReference type="PANTHER" id="PTHR43358">
    <property type="entry name" value="ALPHA/BETA-HYDROLASE"/>
    <property type="match status" value="1"/>
</dbReference>
<proteinExistence type="predicted"/>
<comment type="caution">
    <text evidence="2">The sequence shown here is derived from an EMBL/GenBank/DDBJ whole genome shotgun (WGS) entry which is preliminary data.</text>
</comment>
<keyword evidence="2" id="KW-0378">Hydrolase</keyword>